<dbReference type="InterPro" id="IPR036554">
    <property type="entry name" value="GHMP_kinase_C_sf"/>
</dbReference>
<reference evidence="13 14" key="1">
    <citation type="journal article" date="2011" name="J. Bacteriol.">
        <title>Genome sequence of the ethanol-producing Zymomonas mobilis subsp. pomaceae lectotype strain ATCC 29192.</title>
        <authorList>
            <person name="Kouvelis V.N."/>
            <person name="Davenport K.W."/>
            <person name="Brettin T.S."/>
            <person name="Bruce D."/>
            <person name="Detter C."/>
            <person name="Han C.S."/>
            <person name="Nolan M."/>
            <person name="Tapia R."/>
            <person name="Damoulaki A."/>
            <person name="Kyrpides N.C."/>
            <person name="Typas M.A."/>
            <person name="Pappas K.M."/>
        </authorList>
    </citation>
    <scope>NUCLEOTIDE SEQUENCE [LARGE SCALE GENOMIC DNA]</scope>
    <source>
        <strain evidence="14">ATCC 29192 / DSM 22645 / JCM 10191 / CCUG 17912 / NBRC 13757 / NCIMB 11200 / NRRL B-4491 / Barker I</strain>
    </source>
</reference>
<dbReference type="PATRIC" id="fig|579138.3.peg.134"/>
<dbReference type="UniPathway" id="UPA00056">
    <property type="reaction ID" value="UER00094"/>
</dbReference>
<dbReference type="Gene3D" id="3.30.230.10">
    <property type="match status" value="1"/>
</dbReference>
<dbReference type="GO" id="GO:0019288">
    <property type="term" value="P:isopentenyl diphosphate biosynthetic process, methylerythritol 4-phosphate pathway"/>
    <property type="evidence" value="ECO:0007669"/>
    <property type="project" value="UniProtKB-UniRule"/>
</dbReference>
<comment type="pathway">
    <text evidence="10">Isoprenoid biosynthesis; isopentenyl diphosphate biosynthesis via DXP pathway; isopentenyl diphosphate from 1-deoxy-D-xylulose 5-phosphate: step 3/6.</text>
</comment>
<evidence type="ECO:0000313" key="13">
    <source>
        <dbReference type="EMBL" id="AEI37023.1"/>
    </source>
</evidence>
<evidence type="ECO:0000256" key="2">
    <source>
        <dbReference type="ARBA" id="ARBA00012052"/>
    </source>
</evidence>
<evidence type="ECO:0000259" key="12">
    <source>
        <dbReference type="Pfam" id="PF08544"/>
    </source>
</evidence>
<dbReference type="STRING" id="579138.Zymop_0119"/>
<dbReference type="InterPro" id="IPR014721">
    <property type="entry name" value="Ribsml_uS5_D2-typ_fold_subgr"/>
</dbReference>
<evidence type="ECO:0000256" key="8">
    <source>
        <dbReference type="ARBA" id="ARBA00023229"/>
    </source>
</evidence>
<dbReference type="InterPro" id="IPR013750">
    <property type="entry name" value="GHMP_kinase_C_dom"/>
</dbReference>
<feature type="active site" evidence="10">
    <location>
        <position position="140"/>
    </location>
</feature>
<dbReference type="PANTHER" id="PTHR43527:SF2">
    <property type="entry name" value="4-DIPHOSPHOCYTIDYL-2-C-METHYL-D-ERYTHRITOL KINASE, CHLOROPLASTIC"/>
    <property type="match status" value="1"/>
</dbReference>
<accession>F8ETL3</accession>
<keyword evidence="4 10" id="KW-0808">Transferase</keyword>
<gene>
    <name evidence="10" type="primary">ispE</name>
    <name evidence="13" type="ordered locus">Zymop_0119</name>
</gene>
<dbReference type="Pfam" id="PF00288">
    <property type="entry name" value="GHMP_kinases_N"/>
    <property type="match status" value="1"/>
</dbReference>
<evidence type="ECO:0000256" key="3">
    <source>
        <dbReference type="ARBA" id="ARBA00017473"/>
    </source>
</evidence>
<dbReference type="EC" id="2.7.1.148" evidence="2 10"/>
<comment type="function">
    <text evidence="10">Catalyzes the phosphorylation of the position 2 hydroxy group of 4-diphosphocytidyl-2C-methyl-D-erythritol.</text>
</comment>
<dbReference type="InterPro" id="IPR004424">
    <property type="entry name" value="IspE"/>
</dbReference>
<dbReference type="KEGG" id="zmp:Zymop_0119"/>
<evidence type="ECO:0000256" key="6">
    <source>
        <dbReference type="ARBA" id="ARBA00022777"/>
    </source>
</evidence>
<sequence>MPLLTEIAYAKINLALHVREKMPNGYHALETIFAFAADGDHLTAEPIDQSQDKLSIIGPFAEGLEADKNNLVLRAVVALRTAYPDKIPSAFNIILDKRLPIAAGIGGGSADAAAILRMLGKHYNIGHNDLLALAAKLGADVPACVDSHLIRGEGVGEKLTPIADSSLKNTPLLLVNPRVSCSTPLIFEKWDGVDRGPLAEGNVLEAARSGRNDLEPPAEKLIPIIGEVIRKLKAQKGVRFARMSGSGATCFALFNTQKDCRKAALDLSSEHPEWWFMTSTLC</sequence>
<dbReference type="PIRSF" id="PIRSF010376">
    <property type="entry name" value="IspE"/>
    <property type="match status" value="1"/>
</dbReference>
<dbReference type="InterPro" id="IPR020568">
    <property type="entry name" value="Ribosomal_Su5_D2-typ_SF"/>
</dbReference>
<keyword evidence="6 10" id="KW-0418">Kinase</keyword>
<dbReference type="eggNOG" id="COG1947">
    <property type="taxonomic scope" value="Bacteria"/>
</dbReference>
<dbReference type="NCBIfam" id="NF011202">
    <property type="entry name" value="PRK14608.1"/>
    <property type="match status" value="1"/>
</dbReference>
<evidence type="ECO:0000256" key="10">
    <source>
        <dbReference type="HAMAP-Rule" id="MF_00061"/>
    </source>
</evidence>
<name>F8ETL3_ZYMMT</name>
<evidence type="ECO:0000256" key="5">
    <source>
        <dbReference type="ARBA" id="ARBA00022741"/>
    </source>
</evidence>
<dbReference type="GO" id="GO:0005524">
    <property type="term" value="F:ATP binding"/>
    <property type="evidence" value="ECO:0007669"/>
    <property type="project" value="UniProtKB-UniRule"/>
</dbReference>
<dbReference type="SUPFAM" id="SSF55060">
    <property type="entry name" value="GHMP Kinase, C-terminal domain"/>
    <property type="match status" value="1"/>
</dbReference>
<dbReference type="EMBL" id="CP002865">
    <property type="protein sequence ID" value="AEI37023.1"/>
    <property type="molecule type" value="Genomic_DNA"/>
</dbReference>
<dbReference type="Gene3D" id="3.30.70.890">
    <property type="entry name" value="GHMP kinase, C-terminal domain"/>
    <property type="match status" value="1"/>
</dbReference>
<evidence type="ECO:0000256" key="4">
    <source>
        <dbReference type="ARBA" id="ARBA00022679"/>
    </source>
</evidence>
<comment type="similarity">
    <text evidence="1 10">Belongs to the GHMP kinase family. IspE subfamily.</text>
</comment>
<dbReference type="PANTHER" id="PTHR43527">
    <property type="entry name" value="4-DIPHOSPHOCYTIDYL-2-C-METHYL-D-ERYTHRITOL KINASE, CHLOROPLASTIC"/>
    <property type="match status" value="1"/>
</dbReference>
<evidence type="ECO:0000256" key="1">
    <source>
        <dbReference type="ARBA" id="ARBA00009684"/>
    </source>
</evidence>
<organism evidence="13 14">
    <name type="scientific">Zymomonas mobilis subsp. pomaceae (strain ATCC 29192 / DSM 22645 / JCM 10191 / CCUG 17912 / NBRC 13757 / NCIMB 11200 / NRRL B-4491 / Barker I)</name>
    <dbReference type="NCBI Taxonomy" id="579138"/>
    <lineage>
        <taxon>Bacteria</taxon>
        <taxon>Pseudomonadati</taxon>
        <taxon>Pseudomonadota</taxon>
        <taxon>Alphaproteobacteria</taxon>
        <taxon>Sphingomonadales</taxon>
        <taxon>Zymomonadaceae</taxon>
        <taxon>Zymomonas</taxon>
    </lineage>
</organism>
<keyword evidence="8 10" id="KW-0414">Isoprene biosynthesis</keyword>
<dbReference type="InterPro" id="IPR006204">
    <property type="entry name" value="GHMP_kinase_N_dom"/>
</dbReference>
<dbReference type="Pfam" id="PF08544">
    <property type="entry name" value="GHMP_kinases_C"/>
    <property type="match status" value="1"/>
</dbReference>
<feature type="active site" evidence="10">
    <location>
        <position position="11"/>
    </location>
</feature>
<dbReference type="AlphaFoldDB" id="F8ETL3"/>
<dbReference type="Proteomes" id="UP000000491">
    <property type="component" value="Chromosome"/>
</dbReference>
<dbReference type="GO" id="GO:0016114">
    <property type="term" value="P:terpenoid biosynthetic process"/>
    <property type="evidence" value="ECO:0007669"/>
    <property type="project" value="UniProtKB-UniRule"/>
</dbReference>
<keyword evidence="7 10" id="KW-0067">ATP-binding</keyword>
<protein>
    <recommendedName>
        <fullName evidence="3 10">4-diphosphocytidyl-2-C-methyl-D-erythritol kinase</fullName>
        <shortName evidence="10">CMK</shortName>
        <ecNumber evidence="2 10">2.7.1.148</ecNumber>
    </recommendedName>
    <alternativeName>
        <fullName evidence="9 10">4-(cytidine-5'-diphospho)-2-C-methyl-D-erythritol kinase</fullName>
    </alternativeName>
</protein>
<evidence type="ECO:0000313" key="14">
    <source>
        <dbReference type="Proteomes" id="UP000000491"/>
    </source>
</evidence>
<dbReference type="SUPFAM" id="SSF54211">
    <property type="entry name" value="Ribosomal protein S5 domain 2-like"/>
    <property type="match status" value="1"/>
</dbReference>
<proteinExistence type="inferred from homology"/>
<dbReference type="RefSeq" id="WP_013933423.1">
    <property type="nucleotide sequence ID" value="NC_015709.1"/>
</dbReference>
<dbReference type="NCBIfam" id="TIGR00154">
    <property type="entry name" value="ispE"/>
    <property type="match status" value="1"/>
</dbReference>
<dbReference type="GO" id="GO:0050515">
    <property type="term" value="F:4-(cytidine 5'-diphospho)-2-C-methyl-D-erythritol kinase activity"/>
    <property type="evidence" value="ECO:0007669"/>
    <property type="project" value="UniProtKB-UniRule"/>
</dbReference>
<feature type="binding site" evidence="10">
    <location>
        <begin position="100"/>
        <end position="110"/>
    </location>
    <ligand>
        <name>ATP</name>
        <dbReference type="ChEBI" id="CHEBI:30616"/>
    </ligand>
</feature>
<evidence type="ECO:0000259" key="11">
    <source>
        <dbReference type="Pfam" id="PF00288"/>
    </source>
</evidence>
<dbReference type="HOGENOM" id="CLU_053057_1_0_5"/>
<keyword evidence="5 10" id="KW-0547">Nucleotide-binding</keyword>
<comment type="catalytic activity">
    <reaction evidence="10">
        <text>4-CDP-2-C-methyl-D-erythritol + ATP = 4-CDP-2-C-methyl-D-erythritol 2-phosphate + ADP + H(+)</text>
        <dbReference type="Rhea" id="RHEA:18437"/>
        <dbReference type="ChEBI" id="CHEBI:15378"/>
        <dbReference type="ChEBI" id="CHEBI:30616"/>
        <dbReference type="ChEBI" id="CHEBI:57823"/>
        <dbReference type="ChEBI" id="CHEBI:57919"/>
        <dbReference type="ChEBI" id="CHEBI:456216"/>
        <dbReference type="EC" id="2.7.1.148"/>
    </reaction>
</comment>
<feature type="domain" description="GHMP kinase C-terminal" evidence="12">
    <location>
        <begin position="207"/>
        <end position="268"/>
    </location>
</feature>
<evidence type="ECO:0000256" key="7">
    <source>
        <dbReference type="ARBA" id="ARBA00022840"/>
    </source>
</evidence>
<feature type="domain" description="GHMP kinase N-terminal" evidence="11">
    <location>
        <begin position="70"/>
        <end position="145"/>
    </location>
</feature>
<evidence type="ECO:0000256" key="9">
    <source>
        <dbReference type="ARBA" id="ARBA00032554"/>
    </source>
</evidence>
<dbReference type="HAMAP" id="MF_00061">
    <property type="entry name" value="IspE"/>
    <property type="match status" value="1"/>
</dbReference>